<dbReference type="InterPro" id="IPR001763">
    <property type="entry name" value="Rhodanese-like_dom"/>
</dbReference>
<keyword evidence="5" id="KW-1185">Reference proteome</keyword>
<evidence type="ECO:0000256" key="1">
    <source>
        <dbReference type="HAMAP-Rule" id="MF_00469"/>
    </source>
</evidence>
<dbReference type="Pfam" id="PF00581">
    <property type="entry name" value="Rhodanese"/>
    <property type="match status" value="1"/>
</dbReference>
<sequence length="312" mass="34885">MNELISAYQFVPLSDLAVLRDRLLGWARELQLFGTVLIAPEGINFSLGGRPDALDEWLVRLAGECGIDNPVLHRQPVAAVPFLRLKVRIRSEIIAFDASLDPGRARTGEALDPEAWHRLLEQSGLQLVDTRNDYEYRIGSFRGAANPGIDRFTEFADWARDHLDPEQPVAMFCTGGVRCEKASARLLADGFSKVYHLRGGILAYLQRYAGQPSLWDGECFVFDDRVSVDHELKPSERPVCAGCRHPHDDLPSDGMPPVNRVGDCRLCGRHFEPERLDGVRERVRQIALAHARGQSHLGPQAPLPDQREVPNT</sequence>
<dbReference type="RefSeq" id="WP_164210357.1">
    <property type="nucleotide sequence ID" value="NZ_JAAGSC010000034.1"/>
</dbReference>
<feature type="region of interest" description="Disordered" evidence="2">
    <location>
        <begin position="290"/>
        <end position="312"/>
    </location>
</feature>
<reference evidence="4 5" key="1">
    <citation type="submission" date="2020-02" db="EMBL/GenBank/DDBJ databases">
        <authorList>
            <person name="Zhang X.-Y."/>
        </authorList>
    </citation>
    <scope>NUCLEOTIDE SEQUENCE [LARGE SCALE GENOMIC DNA]</scope>
    <source>
        <strain evidence="4 5">C33</strain>
    </source>
</reference>
<dbReference type="PANTHER" id="PTHR43268:SF6">
    <property type="entry name" value="THIOSULFATE SULFURTRANSFERASE_RHODANESE-LIKE DOMAIN-CONTAINING PROTEIN 2"/>
    <property type="match status" value="1"/>
</dbReference>
<dbReference type="Pfam" id="PF17773">
    <property type="entry name" value="UPF0176_N"/>
    <property type="match status" value="1"/>
</dbReference>
<dbReference type="SUPFAM" id="SSF52821">
    <property type="entry name" value="Rhodanese/Cell cycle control phosphatase"/>
    <property type="match status" value="1"/>
</dbReference>
<keyword evidence="1" id="KW-0819">tRNA processing</keyword>
<comment type="similarity">
    <text evidence="1">Belongs to the TrhO family.</text>
</comment>
<dbReference type="PROSITE" id="PS50206">
    <property type="entry name" value="RHODANESE_3"/>
    <property type="match status" value="1"/>
</dbReference>
<keyword evidence="1" id="KW-0560">Oxidoreductase</keyword>
<comment type="function">
    <text evidence="1">Catalyzes oxygen-dependent 5-hydroxyuridine (ho5U) modification at position 34 in tRNAs.</text>
</comment>
<organism evidence="4 5">
    <name type="scientific">Wenzhouxiangella limi</name>
    <dbReference type="NCBI Taxonomy" id="2707351"/>
    <lineage>
        <taxon>Bacteria</taxon>
        <taxon>Pseudomonadati</taxon>
        <taxon>Pseudomonadota</taxon>
        <taxon>Gammaproteobacteria</taxon>
        <taxon>Chromatiales</taxon>
        <taxon>Wenzhouxiangellaceae</taxon>
        <taxon>Wenzhouxiangella</taxon>
    </lineage>
</organism>
<dbReference type="Gene3D" id="3.40.250.10">
    <property type="entry name" value="Rhodanese-like domain"/>
    <property type="match status" value="1"/>
</dbReference>
<dbReference type="GO" id="GO:0016705">
    <property type="term" value="F:oxidoreductase activity, acting on paired donors, with incorporation or reduction of molecular oxygen"/>
    <property type="evidence" value="ECO:0007669"/>
    <property type="project" value="UniProtKB-UniRule"/>
</dbReference>
<dbReference type="SMART" id="SM00450">
    <property type="entry name" value="RHOD"/>
    <property type="match status" value="1"/>
</dbReference>
<dbReference type="HAMAP" id="MF_00469">
    <property type="entry name" value="TrhO"/>
    <property type="match status" value="1"/>
</dbReference>
<comment type="catalytic activity">
    <reaction evidence="1">
        <text>uridine(34) in tRNA + AH2 + O2 = 5-hydroxyuridine(34) in tRNA + A + H2O</text>
        <dbReference type="Rhea" id="RHEA:64224"/>
        <dbReference type="Rhea" id="RHEA-COMP:11727"/>
        <dbReference type="Rhea" id="RHEA-COMP:13381"/>
        <dbReference type="ChEBI" id="CHEBI:13193"/>
        <dbReference type="ChEBI" id="CHEBI:15377"/>
        <dbReference type="ChEBI" id="CHEBI:15379"/>
        <dbReference type="ChEBI" id="CHEBI:17499"/>
        <dbReference type="ChEBI" id="CHEBI:65315"/>
        <dbReference type="ChEBI" id="CHEBI:136877"/>
    </reaction>
</comment>
<dbReference type="CDD" id="cd01518">
    <property type="entry name" value="RHOD_YceA"/>
    <property type="match status" value="1"/>
</dbReference>
<evidence type="ECO:0000313" key="5">
    <source>
        <dbReference type="Proteomes" id="UP000484885"/>
    </source>
</evidence>
<feature type="domain" description="Rhodanese" evidence="3">
    <location>
        <begin position="121"/>
        <end position="209"/>
    </location>
</feature>
<dbReference type="InterPro" id="IPR036873">
    <property type="entry name" value="Rhodanese-like_dom_sf"/>
</dbReference>
<accession>A0A845V4R6</accession>
<dbReference type="AlphaFoldDB" id="A0A845V4R6"/>
<dbReference type="InterPro" id="IPR020936">
    <property type="entry name" value="TrhO"/>
</dbReference>
<protein>
    <recommendedName>
        <fullName evidence="1">tRNA uridine(34) hydroxylase</fullName>
        <ecNumber evidence="1">1.14.-.-</ecNumber>
    </recommendedName>
    <alternativeName>
        <fullName evidence="1">tRNA hydroxylation protein O</fullName>
    </alternativeName>
</protein>
<dbReference type="InterPro" id="IPR040503">
    <property type="entry name" value="TRHO_N"/>
</dbReference>
<dbReference type="Gene3D" id="3.30.70.100">
    <property type="match status" value="1"/>
</dbReference>
<dbReference type="PANTHER" id="PTHR43268">
    <property type="entry name" value="THIOSULFATE SULFURTRANSFERASE/RHODANESE-LIKE DOMAIN-CONTAINING PROTEIN 2"/>
    <property type="match status" value="1"/>
</dbReference>
<dbReference type="EMBL" id="JAAGSC010000034">
    <property type="protein sequence ID" value="NDY94945.1"/>
    <property type="molecule type" value="Genomic_DNA"/>
</dbReference>
<evidence type="ECO:0000256" key="2">
    <source>
        <dbReference type="SAM" id="MobiDB-lite"/>
    </source>
</evidence>
<evidence type="ECO:0000313" key="4">
    <source>
        <dbReference type="EMBL" id="NDY94945.1"/>
    </source>
</evidence>
<dbReference type="Proteomes" id="UP000484885">
    <property type="component" value="Unassembled WGS sequence"/>
</dbReference>
<gene>
    <name evidence="1" type="primary">trhO</name>
    <name evidence="4" type="ORF">G3I74_04295</name>
</gene>
<name>A0A845V4R6_9GAMM</name>
<comment type="caution">
    <text evidence="4">The sequence shown here is derived from an EMBL/GenBank/DDBJ whole genome shotgun (WGS) entry which is preliminary data.</text>
</comment>
<dbReference type="GO" id="GO:0006400">
    <property type="term" value="P:tRNA modification"/>
    <property type="evidence" value="ECO:0007669"/>
    <property type="project" value="UniProtKB-UniRule"/>
</dbReference>
<dbReference type="EC" id="1.14.-.-" evidence="1"/>
<proteinExistence type="inferred from homology"/>
<evidence type="ECO:0000259" key="3">
    <source>
        <dbReference type="PROSITE" id="PS50206"/>
    </source>
</evidence>